<protein>
    <recommendedName>
        <fullName evidence="1">SnoaL-like domain-containing protein</fullName>
    </recommendedName>
</protein>
<sequence>MTNLPYFEQTKTLFDCVSEHNFDRLADLCDDDFGIIDLDPEGKSVAVPDRAGWEHWFQTLFQQLSAMKAHTYTDIKTYQALQTDELGYSVVNFDQYLELPDQRLRFNCTATIIWKLTSRGWKESRWHCSLMQPPVPA</sequence>
<keyword evidence="3" id="KW-1185">Reference proteome</keyword>
<organism evidence="2 3">
    <name type="scientific">Spirosoma montaniterrae</name>
    <dbReference type="NCBI Taxonomy" id="1178516"/>
    <lineage>
        <taxon>Bacteria</taxon>
        <taxon>Pseudomonadati</taxon>
        <taxon>Bacteroidota</taxon>
        <taxon>Cytophagia</taxon>
        <taxon>Cytophagales</taxon>
        <taxon>Cytophagaceae</taxon>
        <taxon>Spirosoma</taxon>
    </lineage>
</organism>
<dbReference type="Proteomes" id="UP000187941">
    <property type="component" value="Chromosome"/>
</dbReference>
<evidence type="ECO:0000259" key="1">
    <source>
        <dbReference type="Pfam" id="PF13474"/>
    </source>
</evidence>
<dbReference type="InterPro" id="IPR037401">
    <property type="entry name" value="SnoaL-like"/>
</dbReference>
<name>A0A1P9WSE6_9BACT</name>
<dbReference type="Gene3D" id="3.10.450.50">
    <property type="match status" value="1"/>
</dbReference>
<dbReference type="OrthoDB" id="981191at2"/>
<accession>A0A1P9WSE6</accession>
<reference evidence="2 3" key="1">
    <citation type="submission" date="2016-01" db="EMBL/GenBank/DDBJ databases">
        <authorList>
            <person name="Oliw E.H."/>
        </authorList>
    </citation>
    <scope>NUCLEOTIDE SEQUENCE [LARGE SCALE GENOMIC DNA]</scope>
    <source>
        <strain evidence="2 3">DY10</strain>
    </source>
</reference>
<evidence type="ECO:0000313" key="2">
    <source>
        <dbReference type="EMBL" id="AQG78263.1"/>
    </source>
</evidence>
<dbReference type="RefSeq" id="WP_077129685.1">
    <property type="nucleotide sequence ID" value="NZ_CP014263.1"/>
</dbReference>
<dbReference type="Pfam" id="PF13474">
    <property type="entry name" value="SnoaL_3"/>
    <property type="match status" value="1"/>
</dbReference>
<dbReference type="AlphaFoldDB" id="A0A1P9WSE6"/>
<proteinExistence type="predicted"/>
<dbReference type="KEGG" id="smon:AWR27_02245"/>
<dbReference type="EMBL" id="CP014263">
    <property type="protein sequence ID" value="AQG78263.1"/>
    <property type="molecule type" value="Genomic_DNA"/>
</dbReference>
<feature type="domain" description="SnoaL-like" evidence="1">
    <location>
        <begin position="14"/>
        <end position="131"/>
    </location>
</feature>
<gene>
    <name evidence="2" type="ORF">AWR27_02245</name>
</gene>
<dbReference type="SUPFAM" id="SSF54427">
    <property type="entry name" value="NTF2-like"/>
    <property type="match status" value="1"/>
</dbReference>
<evidence type="ECO:0000313" key="3">
    <source>
        <dbReference type="Proteomes" id="UP000187941"/>
    </source>
</evidence>
<dbReference type="InterPro" id="IPR032710">
    <property type="entry name" value="NTF2-like_dom_sf"/>
</dbReference>